<accession>A0A146K5U0</accession>
<gene>
    <name evidence="2" type="ORF">TPC1_16182</name>
</gene>
<organism evidence="2">
    <name type="scientific">Trepomonas sp. PC1</name>
    <dbReference type="NCBI Taxonomy" id="1076344"/>
    <lineage>
        <taxon>Eukaryota</taxon>
        <taxon>Metamonada</taxon>
        <taxon>Diplomonadida</taxon>
        <taxon>Hexamitidae</taxon>
        <taxon>Hexamitinae</taxon>
        <taxon>Trepomonas</taxon>
    </lineage>
</organism>
<feature type="non-terminal residue" evidence="2">
    <location>
        <position position="499"/>
    </location>
</feature>
<reference evidence="2" key="1">
    <citation type="submission" date="2015-07" db="EMBL/GenBank/DDBJ databases">
        <title>Adaptation to a free-living lifestyle via gene acquisitions in the diplomonad Trepomonas sp. PC1.</title>
        <authorList>
            <person name="Xu F."/>
            <person name="Jerlstrom-Hultqvist J."/>
            <person name="Kolisko M."/>
            <person name="Simpson A.G.B."/>
            <person name="Roger A.J."/>
            <person name="Svard S.G."/>
            <person name="Andersson J.O."/>
        </authorList>
    </citation>
    <scope>NUCLEOTIDE SEQUENCE</scope>
    <source>
        <strain evidence="2">PC1</strain>
    </source>
</reference>
<protein>
    <recommendedName>
        <fullName evidence="3">Transmembrane protein</fullName>
    </recommendedName>
</protein>
<keyword evidence="1" id="KW-0812">Transmembrane</keyword>
<feature type="transmembrane region" description="Helical" evidence="1">
    <location>
        <begin position="467"/>
        <end position="488"/>
    </location>
</feature>
<evidence type="ECO:0000256" key="1">
    <source>
        <dbReference type="SAM" id="Phobius"/>
    </source>
</evidence>
<feature type="non-terminal residue" evidence="2">
    <location>
        <position position="1"/>
    </location>
</feature>
<evidence type="ECO:0008006" key="3">
    <source>
        <dbReference type="Google" id="ProtNLM"/>
    </source>
</evidence>
<name>A0A146K5U0_9EUKA</name>
<dbReference type="EMBL" id="GDID01004599">
    <property type="protein sequence ID" value="JAP92007.1"/>
    <property type="molecule type" value="Transcribed_RNA"/>
</dbReference>
<keyword evidence="1" id="KW-1133">Transmembrane helix</keyword>
<proteinExistence type="predicted"/>
<sequence length="499" mass="56497">LECYSPYTSITIDLNKRYFTVNLAPTLEAECFNFPTGIKANLTLGSSVFSNSLTAMFTEFSYQNTKSLEIPFTDADLSQPIDQYTSENYALLTISTYTLSTTVEILQFDVAALDMTQCFQSLGIILEHDYFILNAVAGFCNDQIQGNLVAIKAVIESCQYSYSGADLLLFQQQYEAGTIQQTIGGLASLNTLRQNVETRPKIILTFSENGISFDIPYLIQDIQFNTALSTISEKIMVVANQSFMIHLVMNQAATDAYLQSYPYDSVMFRFRAKFNNTEYIAEKYFTELNYSDHFFTYSCKEGTPSQRYSCQQMYDLAYDNTTQLKGVTYSLDLLFLQNDQFTTAIRTSLVQNQNPFSYLIFGFNSSVICANFVVKPAYYETISKNLSASIIVHDSQNNDLLLEKDILMSKSIINVCYDCSSVTCIKAKTELKNGNYIIFQLKIVQENTAFFSFSKKVTAEKEFVVKVHGYVGILCGVACIFISGFQMWKSQKRTTLIRQ</sequence>
<keyword evidence="1" id="KW-0472">Membrane</keyword>
<dbReference type="AlphaFoldDB" id="A0A146K5U0"/>
<evidence type="ECO:0000313" key="2">
    <source>
        <dbReference type="EMBL" id="JAP92007.1"/>
    </source>
</evidence>